<organism evidence="2">
    <name type="scientific">Burkholderia cenocepacia</name>
    <dbReference type="NCBI Taxonomy" id="95486"/>
    <lineage>
        <taxon>Bacteria</taxon>
        <taxon>Pseudomonadati</taxon>
        <taxon>Pseudomonadota</taxon>
        <taxon>Betaproteobacteria</taxon>
        <taxon>Burkholderiales</taxon>
        <taxon>Burkholderiaceae</taxon>
        <taxon>Burkholderia</taxon>
        <taxon>Burkholderia cepacia complex</taxon>
    </lineage>
</organism>
<proteinExistence type="predicted"/>
<keyword evidence="1" id="KW-1133">Transmembrane helix</keyword>
<evidence type="ECO:0000256" key="1">
    <source>
        <dbReference type="SAM" id="Phobius"/>
    </source>
</evidence>
<feature type="transmembrane region" description="Helical" evidence="1">
    <location>
        <begin position="20"/>
        <end position="42"/>
    </location>
</feature>
<comment type="caution">
    <text evidence="2">The sequence shown here is derived from an EMBL/GenBank/DDBJ whole genome shotgun (WGS) entry which is preliminary data.</text>
</comment>
<dbReference type="AlphaFoldDB" id="A0A071MGH2"/>
<protein>
    <submittedName>
        <fullName evidence="2">Uncharacterized protein</fullName>
    </submittedName>
</protein>
<accession>A0A071MGH2</accession>
<keyword evidence="1" id="KW-0812">Transmembrane</keyword>
<evidence type="ECO:0000313" key="2">
    <source>
        <dbReference type="EMBL" id="KEA59952.1"/>
    </source>
</evidence>
<sequence length="211" mass="23259">MLFTAFLTPVELFFRLSNAFGRFVIPLLFSGATLPSFGVGSLGRRRLEGAMLAECCGYGDDLLNGDHGTGGQFGQRIACRKKIRSRHAYMMLQMIRAIAHRTDQLCAIEPVMSQTAIGHHRVDGRDRTNDRNQWRAGLDQVLVDRRKYLLAIVAHCGLKSLLQLGNRFVDGTSLGVQVFNGGNASLMGTTRIIEFGSSLVCRFRCFCGLGA</sequence>
<gene>
    <name evidence="2" type="ORF">DT99_10130</name>
</gene>
<dbReference type="EMBL" id="JJOA01000008">
    <property type="protein sequence ID" value="KEA59952.1"/>
    <property type="molecule type" value="Genomic_DNA"/>
</dbReference>
<name>A0A071MGH2_9BURK</name>
<reference evidence="2" key="1">
    <citation type="submission" date="2014-04" db="EMBL/GenBank/DDBJ databases">
        <title>In planta biocontrol of soil-borne Fusarium wilt of banana through a plant endophytic bacterium, Burkholderia cenocepacia 869T2.</title>
        <authorList>
            <person name="Ho Y.-N."/>
            <person name="Chiang H.-M."/>
            <person name="Chao C.-P."/>
            <person name="Su C.-C."/>
            <person name="Hsu H.-F."/>
            <person name="Guo C.-T."/>
            <person name="Hsieh J.-L."/>
            <person name="Huang C.-C."/>
        </authorList>
    </citation>
    <scope>NUCLEOTIDE SEQUENCE [LARGE SCALE GENOMIC DNA]</scope>
    <source>
        <strain evidence="2">869T2</strain>
    </source>
</reference>
<keyword evidence="1" id="KW-0472">Membrane</keyword>